<dbReference type="PANTHER" id="PTHR11334">
    <property type="entry name" value="MAS-RELATED G-PROTEIN COUPLED RECEPTOR"/>
    <property type="match status" value="1"/>
</dbReference>
<feature type="transmembrane region" description="Helical" evidence="11">
    <location>
        <begin position="156"/>
        <end position="176"/>
    </location>
</feature>
<evidence type="ECO:0000313" key="13">
    <source>
        <dbReference type="Ensembl" id="ENSANIP00000022091.1"/>
    </source>
</evidence>
<evidence type="ECO:0000313" key="14">
    <source>
        <dbReference type="Proteomes" id="UP000694541"/>
    </source>
</evidence>
<dbReference type="InterPro" id="IPR017452">
    <property type="entry name" value="GPCR_Rhodpsn_7TM"/>
</dbReference>
<feature type="transmembrane region" description="Helical" evidence="11">
    <location>
        <begin position="264"/>
        <end position="282"/>
    </location>
</feature>
<keyword evidence="4 11" id="KW-1133">Transmembrane helix</keyword>
<keyword evidence="2" id="KW-1003">Cell membrane</keyword>
<dbReference type="GO" id="GO:0005886">
    <property type="term" value="C:plasma membrane"/>
    <property type="evidence" value="ECO:0007669"/>
    <property type="project" value="UniProtKB-SubCell"/>
</dbReference>
<dbReference type="SUPFAM" id="SSF81321">
    <property type="entry name" value="Family A G protein-coupled receptor-like"/>
    <property type="match status" value="1"/>
</dbReference>
<dbReference type="PROSITE" id="PS00237">
    <property type="entry name" value="G_PROTEIN_RECEP_F1_1"/>
    <property type="match status" value="1"/>
</dbReference>
<comment type="subcellular location">
    <subcellularLocation>
        <location evidence="1">Cell membrane</location>
        <topology evidence="1">Multi-pass membrane protein</topology>
    </subcellularLocation>
</comment>
<keyword evidence="7 10" id="KW-0675">Receptor</keyword>
<evidence type="ECO:0000256" key="3">
    <source>
        <dbReference type="ARBA" id="ARBA00022692"/>
    </source>
</evidence>
<organism evidence="13 14">
    <name type="scientific">Accipiter nisus</name>
    <name type="common">Eurasian sparrowhawk</name>
    <dbReference type="NCBI Taxonomy" id="211598"/>
    <lineage>
        <taxon>Eukaryota</taxon>
        <taxon>Metazoa</taxon>
        <taxon>Chordata</taxon>
        <taxon>Craniata</taxon>
        <taxon>Vertebrata</taxon>
        <taxon>Euteleostomi</taxon>
        <taxon>Archelosauria</taxon>
        <taxon>Archosauria</taxon>
        <taxon>Dinosauria</taxon>
        <taxon>Saurischia</taxon>
        <taxon>Theropoda</taxon>
        <taxon>Coelurosauria</taxon>
        <taxon>Aves</taxon>
        <taxon>Neognathae</taxon>
        <taxon>Neoaves</taxon>
        <taxon>Telluraves</taxon>
        <taxon>Accipitrimorphae</taxon>
        <taxon>Accipitriformes</taxon>
        <taxon>Accipitridae</taxon>
        <taxon>Accipitrinae</taxon>
        <taxon>Accipiter</taxon>
    </lineage>
</organism>
<feature type="transmembrane region" description="Helical" evidence="11">
    <location>
        <begin position="188"/>
        <end position="214"/>
    </location>
</feature>
<evidence type="ECO:0000256" key="1">
    <source>
        <dbReference type="ARBA" id="ARBA00004651"/>
    </source>
</evidence>
<proteinExistence type="inferred from homology"/>
<dbReference type="FunFam" id="1.20.1070.10:FF:000193">
    <property type="entry name" value="Mas-related G-protein coupled receptor member E"/>
    <property type="match status" value="1"/>
</dbReference>
<dbReference type="Pfam" id="PF00001">
    <property type="entry name" value="7tm_1"/>
    <property type="match status" value="1"/>
</dbReference>
<dbReference type="AlphaFoldDB" id="A0A8B9NGF3"/>
<feature type="transmembrane region" description="Helical" evidence="11">
    <location>
        <begin position="30"/>
        <end position="57"/>
    </location>
</feature>
<evidence type="ECO:0000256" key="11">
    <source>
        <dbReference type="SAM" id="Phobius"/>
    </source>
</evidence>
<dbReference type="Gene3D" id="1.20.1070.10">
    <property type="entry name" value="Rhodopsin 7-helix transmembrane proteins"/>
    <property type="match status" value="1"/>
</dbReference>
<keyword evidence="3 10" id="KW-0812">Transmembrane</keyword>
<evidence type="ECO:0000259" key="12">
    <source>
        <dbReference type="PROSITE" id="PS50262"/>
    </source>
</evidence>
<evidence type="ECO:0000256" key="7">
    <source>
        <dbReference type="ARBA" id="ARBA00023170"/>
    </source>
</evidence>
<dbReference type="PRINTS" id="PR00237">
    <property type="entry name" value="GPCRRHODOPSN"/>
</dbReference>
<evidence type="ECO:0000256" key="2">
    <source>
        <dbReference type="ARBA" id="ARBA00022475"/>
    </source>
</evidence>
<feature type="transmembrane region" description="Helical" evidence="11">
    <location>
        <begin position="69"/>
        <end position="102"/>
    </location>
</feature>
<sequence length="331" mass="36659">MGSFPVQPGAGVGLWGKMVSAGNADARLSYGLMVFAGVCMGISFCGLVGNGIVMWFLGFHMKRNPFTVYILNLAVADFSLLLLFFLLLLSLLSLAAVCSYLYNFISFYVDFVFVVEFLCHFFDLSSLGLLTAISVERCLSVLFPIWYRCRRPKHMSGVVSGVLWALAGFFVSSMYLSFNYAESYEMVFAGVAIGVAMILSSMMLISNLCLFIKLRCGLQRRHPGKLCVAVLLNVIFFFALGIPFSVEVFFNLPSSHELLPEHTSFLLALLNCSINPVIYFLVGSCRQCRFQGSVKVAFRRAQTQHSTGLPGLVPVPGMYSPLQRPSLPWPQ</sequence>
<dbReference type="InterPro" id="IPR000276">
    <property type="entry name" value="GPCR_Rhodpsn"/>
</dbReference>
<dbReference type="PRINTS" id="PR02108">
    <property type="entry name" value="MRGPCRFAMILY"/>
</dbReference>
<accession>A0A8B9NGF3</accession>
<evidence type="ECO:0000256" key="4">
    <source>
        <dbReference type="ARBA" id="ARBA00022989"/>
    </source>
</evidence>
<dbReference type="GO" id="GO:0004930">
    <property type="term" value="F:G protein-coupled receptor activity"/>
    <property type="evidence" value="ECO:0007669"/>
    <property type="project" value="UniProtKB-KW"/>
</dbReference>
<dbReference type="Proteomes" id="UP000694541">
    <property type="component" value="Unplaced"/>
</dbReference>
<feature type="transmembrane region" description="Helical" evidence="11">
    <location>
        <begin position="226"/>
        <end position="244"/>
    </location>
</feature>
<keyword evidence="8 10" id="KW-0807">Transducer</keyword>
<keyword evidence="5 10" id="KW-0297">G-protein coupled receptor</keyword>
<dbReference type="Ensembl" id="ENSANIT00000022826.1">
    <property type="protein sequence ID" value="ENSANIP00000022091.1"/>
    <property type="gene ID" value="ENSANIG00000015023.1"/>
</dbReference>
<evidence type="ECO:0000256" key="9">
    <source>
        <dbReference type="ARBA" id="ARBA00061394"/>
    </source>
</evidence>
<reference evidence="13" key="1">
    <citation type="submission" date="2025-08" db="UniProtKB">
        <authorList>
            <consortium name="Ensembl"/>
        </authorList>
    </citation>
    <scope>IDENTIFICATION</scope>
</reference>
<reference evidence="13" key="2">
    <citation type="submission" date="2025-09" db="UniProtKB">
        <authorList>
            <consortium name="Ensembl"/>
        </authorList>
    </citation>
    <scope>IDENTIFICATION</scope>
</reference>
<keyword evidence="14" id="KW-1185">Reference proteome</keyword>
<keyword evidence="6 11" id="KW-0472">Membrane</keyword>
<protein>
    <recommendedName>
        <fullName evidence="12">G-protein coupled receptors family 1 profile domain-containing protein</fullName>
    </recommendedName>
</protein>
<dbReference type="InterPro" id="IPR026234">
    <property type="entry name" value="MRGPCRFAMILY"/>
</dbReference>
<name>A0A8B9NGF3_9AVES</name>
<dbReference type="PROSITE" id="PS50262">
    <property type="entry name" value="G_PROTEIN_RECEP_F1_2"/>
    <property type="match status" value="1"/>
</dbReference>
<evidence type="ECO:0000256" key="10">
    <source>
        <dbReference type="RuleBase" id="RU000688"/>
    </source>
</evidence>
<dbReference type="PANTHER" id="PTHR11334:SF69">
    <property type="entry name" value="G-PROTEIN COUPLED RECEPTORS FAMILY 1 PROFILE DOMAIN-CONTAINING PROTEIN"/>
    <property type="match status" value="1"/>
</dbReference>
<feature type="transmembrane region" description="Helical" evidence="11">
    <location>
        <begin position="108"/>
        <end position="135"/>
    </location>
</feature>
<evidence type="ECO:0000256" key="6">
    <source>
        <dbReference type="ARBA" id="ARBA00023136"/>
    </source>
</evidence>
<comment type="similarity">
    <text evidence="9">Belongs to the G-protein coupled receptor 1 family. Mas subfamily.</text>
</comment>
<evidence type="ECO:0000256" key="8">
    <source>
        <dbReference type="ARBA" id="ARBA00023224"/>
    </source>
</evidence>
<feature type="domain" description="G-protein coupled receptors family 1 profile" evidence="12">
    <location>
        <begin position="49"/>
        <end position="279"/>
    </location>
</feature>
<evidence type="ECO:0000256" key="5">
    <source>
        <dbReference type="ARBA" id="ARBA00023040"/>
    </source>
</evidence>